<dbReference type="SUPFAM" id="SSF75005">
    <property type="entry name" value="Arabinanase/levansucrase/invertase"/>
    <property type="match status" value="1"/>
</dbReference>
<gene>
    <name evidence="1" type="ORF">ACFS2C_05060</name>
</gene>
<evidence type="ECO:0000313" key="2">
    <source>
        <dbReference type="Proteomes" id="UP001597478"/>
    </source>
</evidence>
<protein>
    <submittedName>
        <fullName evidence="1">Beta-xylosidase</fullName>
    </submittedName>
</protein>
<keyword evidence="2" id="KW-1185">Reference proteome</keyword>
<dbReference type="Gene3D" id="2.115.10.20">
    <property type="entry name" value="Glycosyl hydrolase domain, family 43"/>
    <property type="match status" value="2"/>
</dbReference>
<sequence>MEVVRQHAHSAYRTGGMACAVAATAILAVACTPGNARPQAEGARDGVAAVGEVRAEPVELAVDRHRQSDGVVAEGGADAVYNYGPTVMTEGGTVRMWWCSQYGSADPPGDDILHAEADSVEGPFTAPGGGIPDSVLSGDPGSFDGVHTCDPSVIRVDGTYYLYYTGAAGSHDHGNAIGLATSTDGRTWTRAAGNPVVRPAHDTTRDNTYGAGQPAAVYLDGWFYLMFTDTTGRAAGWNGAGQFVIRAKDPTFSTGVEALGPDGFTSVAGTGTPRTRSVVDAFSADLMWVDALDAFAIAHQTDRGTTITFWNRDFTATPYRPVLLPAPWEEGPGLVREPDGHAPVSTDDPCGRVPVDVIHATRIGEAGAPTALRHFGLDIHGVDGCATTGRALAVLDGFAMPSPQRTMDLVTGGKLLRIERRSVAETIAHTVLDERPAAVDRISVAARLRAGAPAVRALGEGTGFVLDGTLWPVTDAEAVSRNDSHARAVTDAEWRAYRLGPTLGARG</sequence>
<dbReference type="EMBL" id="JBHUOF010000005">
    <property type="protein sequence ID" value="MFD2798760.1"/>
    <property type="molecule type" value="Genomic_DNA"/>
</dbReference>
<dbReference type="InterPro" id="IPR023296">
    <property type="entry name" value="Glyco_hydro_beta-prop_sf"/>
</dbReference>
<reference evidence="2" key="1">
    <citation type="journal article" date="2019" name="Int. J. Syst. Evol. Microbiol.">
        <title>The Global Catalogue of Microorganisms (GCM) 10K type strain sequencing project: providing services to taxonomists for standard genome sequencing and annotation.</title>
        <authorList>
            <consortium name="The Broad Institute Genomics Platform"/>
            <consortium name="The Broad Institute Genome Sequencing Center for Infectious Disease"/>
            <person name="Wu L."/>
            <person name="Ma J."/>
        </authorList>
    </citation>
    <scope>NUCLEOTIDE SEQUENCE [LARGE SCALE GENOMIC DNA]</scope>
    <source>
        <strain evidence="2">IBRC-M 10906</strain>
    </source>
</reference>
<comment type="caution">
    <text evidence="1">The sequence shown here is derived from an EMBL/GenBank/DDBJ whole genome shotgun (WGS) entry which is preliminary data.</text>
</comment>
<dbReference type="Proteomes" id="UP001597478">
    <property type="component" value="Unassembled WGS sequence"/>
</dbReference>
<accession>A0ABW5W8D1</accession>
<dbReference type="PROSITE" id="PS51257">
    <property type="entry name" value="PROKAR_LIPOPROTEIN"/>
    <property type="match status" value="1"/>
</dbReference>
<organism evidence="1 2">
    <name type="scientific">Prauserella oleivorans</name>
    <dbReference type="NCBI Taxonomy" id="1478153"/>
    <lineage>
        <taxon>Bacteria</taxon>
        <taxon>Bacillati</taxon>
        <taxon>Actinomycetota</taxon>
        <taxon>Actinomycetes</taxon>
        <taxon>Pseudonocardiales</taxon>
        <taxon>Pseudonocardiaceae</taxon>
        <taxon>Prauserella</taxon>
    </lineage>
</organism>
<dbReference type="RefSeq" id="WP_377388818.1">
    <property type="nucleotide sequence ID" value="NZ_JBHSAN010000014.1"/>
</dbReference>
<evidence type="ECO:0000313" key="1">
    <source>
        <dbReference type="EMBL" id="MFD2798760.1"/>
    </source>
</evidence>
<name>A0ABW5W8D1_9PSEU</name>
<proteinExistence type="predicted"/>